<name>A0A6A6JNZ8_WESOR</name>
<evidence type="ECO:0008006" key="4">
    <source>
        <dbReference type="Google" id="ProtNLM"/>
    </source>
</evidence>
<accession>A0A6A6JNZ8</accession>
<gene>
    <name evidence="2" type="ORF">EI97DRAFT_374530</name>
</gene>
<feature type="region of interest" description="Disordered" evidence="1">
    <location>
        <begin position="1"/>
        <end position="34"/>
    </location>
</feature>
<evidence type="ECO:0000313" key="2">
    <source>
        <dbReference type="EMBL" id="KAF2277994.1"/>
    </source>
</evidence>
<dbReference type="GO" id="GO:0003676">
    <property type="term" value="F:nucleic acid binding"/>
    <property type="evidence" value="ECO:0007669"/>
    <property type="project" value="InterPro"/>
</dbReference>
<dbReference type="Proteomes" id="UP000800097">
    <property type="component" value="Unassembled WGS sequence"/>
</dbReference>
<proteinExistence type="predicted"/>
<evidence type="ECO:0000313" key="3">
    <source>
        <dbReference type="Proteomes" id="UP000800097"/>
    </source>
</evidence>
<protein>
    <recommendedName>
        <fullName evidence="4">RRM domain-containing protein</fullName>
    </recommendedName>
</protein>
<dbReference type="EMBL" id="ML986489">
    <property type="protein sequence ID" value="KAF2277994.1"/>
    <property type="molecule type" value="Genomic_DNA"/>
</dbReference>
<dbReference type="InterPro" id="IPR035979">
    <property type="entry name" value="RBD_domain_sf"/>
</dbReference>
<keyword evidence="3" id="KW-1185">Reference proteome</keyword>
<dbReference type="GeneID" id="54548634"/>
<feature type="compositionally biased region" description="Polar residues" evidence="1">
    <location>
        <begin position="1"/>
        <end position="24"/>
    </location>
</feature>
<dbReference type="RefSeq" id="XP_033655533.1">
    <property type="nucleotide sequence ID" value="XM_033795459.1"/>
</dbReference>
<dbReference type="SUPFAM" id="SSF54928">
    <property type="entry name" value="RNA-binding domain, RBD"/>
    <property type="match status" value="1"/>
</dbReference>
<evidence type="ECO:0000256" key="1">
    <source>
        <dbReference type="SAM" id="MobiDB-lite"/>
    </source>
</evidence>
<dbReference type="AlphaFoldDB" id="A0A6A6JNZ8"/>
<sequence>MSNKGTADFTGPTSNGRSTSADSRTQGDAHRLKNTLPSRKLESEYFLQGLEALQKLSSLPLPDDAPLKVIWAAADKLRGVYASPIGTYALATLLSMKSKCEDAIKTYINGLTKNIGSPISSERVAQLLQECGGNFVRFCAQLADEKFLRLQDLQEVVGLSNAITNVVPPGNGTMLGGSKVSISSVDPADNMTKWPSQTKRANGAGNRTVSLKRVGDITTIHQLQALVWGGRIESLNLPEPGKSFAFVKFMTAQACQNYLAATENGVEVPGGKPGAIVLVDGQPGPNSVNDNLQACIEGEVTRCVRALDADSDWGDKALEKLAEGTGKEKRKVDIIKRGRTGHGRYFIEFRFANIYDALSFKRQLAEEEDWERCTIVYAPDPCEIADGVHFTDLVDV</sequence>
<dbReference type="OrthoDB" id="422086at2759"/>
<reference evidence="2" key="1">
    <citation type="journal article" date="2020" name="Stud. Mycol.">
        <title>101 Dothideomycetes genomes: a test case for predicting lifestyles and emergence of pathogens.</title>
        <authorList>
            <person name="Haridas S."/>
            <person name="Albert R."/>
            <person name="Binder M."/>
            <person name="Bloem J."/>
            <person name="Labutti K."/>
            <person name="Salamov A."/>
            <person name="Andreopoulos B."/>
            <person name="Baker S."/>
            <person name="Barry K."/>
            <person name="Bills G."/>
            <person name="Bluhm B."/>
            <person name="Cannon C."/>
            <person name="Castanera R."/>
            <person name="Culley D."/>
            <person name="Daum C."/>
            <person name="Ezra D."/>
            <person name="Gonzalez J."/>
            <person name="Henrissat B."/>
            <person name="Kuo A."/>
            <person name="Liang C."/>
            <person name="Lipzen A."/>
            <person name="Lutzoni F."/>
            <person name="Magnuson J."/>
            <person name="Mondo S."/>
            <person name="Nolan M."/>
            <person name="Ohm R."/>
            <person name="Pangilinan J."/>
            <person name="Park H.-J."/>
            <person name="Ramirez L."/>
            <person name="Alfaro M."/>
            <person name="Sun H."/>
            <person name="Tritt A."/>
            <person name="Yoshinaga Y."/>
            <person name="Zwiers L.-H."/>
            <person name="Turgeon B."/>
            <person name="Goodwin S."/>
            <person name="Spatafora J."/>
            <person name="Crous P."/>
            <person name="Grigoriev I."/>
        </authorList>
    </citation>
    <scope>NUCLEOTIDE SEQUENCE</scope>
    <source>
        <strain evidence="2">CBS 379.55</strain>
    </source>
</reference>
<organism evidence="2 3">
    <name type="scientific">Westerdykella ornata</name>
    <dbReference type="NCBI Taxonomy" id="318751"/>
    <lineage>
        <taxon>Eukaryota</taxon>
        <taxon>Fungi</taxon>
        <taxon>Dikarya</taxon>
        <taxon>Ascomycota</taxon>
        <taxon>Pezizomycotina</taxon>
        <taxon>Dothideomycetes</taxon>
        <taxon>Pleosporomycetidae</taxon>
        <taxon>Pleosporales</taxon>
        <taxon>Sporormiaceae</taxon>
        <taxon>Westerdykella</taxon>
    </lineage>
</organism>